<sequence>MHRIARLLFLLVLIPAVLWAGDGRITVAVSLQPYATLVKMLGGDRVNVVTLLPPGADPHNFEPKPAVIKAFSVAQVYFTDGSGLDKTWMPRFLGANKNVQVVDISKGIEWMKSEEEHGAHGHHHDEEMDPHIWTSPTRMRFLAQNIFQELKKLDPKYVIDYVNRASMVQDELALVERQLNEAVISMPKDRRSFIVFHPTYGYLAKDFKLKQYTIEVNGKEPKPRDLANLVKVGRKNGVKTVFVQPQFSKRAAETIAKELGAVVVETDPLSADFIGNTQKFIKAIKEGGKK</sequence>
<gene>
    <name evidence="5" type="ORF">SAMN05661053_2798</name>
</gene>
<dbReference type="GO" id="GO:0007155">
    <property type="term" value="P:cell adhesion"/>
    <property type="evidence" value="ECO:0007669"/>
    <property type="project" value="InterPro"/>
</dbReference>
<dbReference type="GO" id="GO:0046872">
    <property type="term" value="F:metal ion binding"/>
    <property type="evidence" value="ECO:0007669"/>
    <property type="project" value="InterPro"/>
</dbReference>
<dbReference type="InterPro" id="IPR006127">
    <property type="entry name" value="ZnuA-like"/>
</dbReference>
<dbReference type="PANTHER" id="PTHR42953">
    <property type="entry name" value="HIGH-AFFINITY ZINC UPTAKE SYSTEM PROTEIN ZNUA-RELATED"/>
    <property type="match status" value="1"/>
</dbReference>
<proteinExistence type="inferred from homology"/>
<dbReference type="EMBL" id="UHJL01000005">
    <property type="protein sequence ID" value="SUQ25994.1"/>
    <property type="molecule type" value="Genomic_DNA"/>
</dbReference>
<dbReference type="PRINTS" id="PR00690">
    <property type="entry name" value="ADHESNFAMILY"/>
</dbReference>
<dbReference type="InterPro" id="IPR006128">
    <property type="entry name" value="Lipoprotein_PsaA-like"/>
</dbReference>
<evidence type="ECO:0000313" key="5">
    <source>
        <dbReference type="EMBL" id="SUQ25994.1"/>
    </source>
</evidence>
<reference evidence="5 6" key="1">
    <citation type="submission" date="2017-08" db="EMBL/GenBank/DDBJ databases">
        <authorList>
            <person name="de Groot N.N."/>
        </authorList>
    </citation>
    <scope>NUCLEOTIDE SEQUENCE [LARGE SCALE GENOMIC DNA]</scope>
    <source>
        <strain evidence="5 6">HM2</strain>
    </source>
</reference>
<evidence type="ECO:0000256" key="4">
    <source>
        <dbReference type="RuleBase" id="RU003512"/>
    </source>
</evidence>
<dbReference type="AlphaFoldDB" id="A0A380S8Y9"/>
<evidence type="ECO:0000256" key="3">
    <source>
        <dbReference type="ARBA" id="ARBA00022729"/>
    </source>
</evidence>
<evidence type="ECO:0000256" key="2">
    <source>
        <dbReference type="ARBA" id="ARBA00022448"/>
    </source>
</evidence>
<evidence type="ECO:0000256" key="1">
    <source>
        <dbReference type="ARBA" id="ARBA00011028"/>
    </source>
</evidence>
<protein>
    <submittedName>
        <fullName evidence="5">Zinc transport system substrate-binding protein</fullName>
    </submittedName>
</protein>
<dbReference type="RefSeq" id="WP_109573598.1">
    <property type="nucleotide sequence ID" value="NZ_UHJL01000005.1"/>
</dbReference>
<keyword evidence="3" id="KW-0732">Signal</keyword>
<dbReference type="InterPro" id="IPR050492">
    <property type="entry name" value="Bact_metal-bind_prot9"/>
</dbReference>
<evidence type="ECO:0000313" key="6">
    <source>
        <dbReference type="Proteomes" id="UP000255423"/>
    </source>
</evidence>
<dbReference type="PRINTS" id="PR00691">
    <property type="entry name" value="ADHESINB"/>
</dbReference>
<dbReference type="InterPro" id="IPR006129">
    <property type="entry name" value="AdhesinB"/>
</dbReference>
<accession>A0A380S8Y9</accession>
<dbReference type="SUPFAM" id="SSF53807">
    <property type="entry name" value="Helical backbone' metal receptor"/>
    <property type="match status" value="1"/>
</dbReference>
<organism evidence="5 6">
    <name type="scientific">Fibrobacter succinogenes</name>
    <name type="common">Bacteroides succinogenes</name>
    <dbReference type="NCBI Taxonomy" id="833"/>
    <lineage>
        <taxon>Bacteria</taxon>
        <taxon>Pseudomonadati</taxon>
        <taxon>Fibrobacterota</taxon>
        <taxon>Fibrobacteria</taxon>
        <taxon>Fibrobacterales</taxon>
        <taxon>Fibrobacteraceae</taxon>
        <taxon>Fibrobacter</taxon>
    </lineage>
</organism>
<dbReference type="Gene3D" id="3.40.50.1980">
    <property type="entry name" value="Nitrogenase molybdenum iron protein domain"/>
    <property type="match status" value="2"/>
</dbReference>
<keyword evidence="2 4" id="KW-0813">Transport</keyword>
<dbReference type="GO" id="GO:0030001">
    <property type="term" value="P:metal ion transport"/>
    <property type="evidence" value="ECO:0007669"/>
    <property type="project" value="InterPro"/>
</dbReference>
<comment type="similarity">
    <text evidence="1 4">Belongs to the bacterial solute-binding protein 9 family.</text>
</comment>
<dbReference type="Pfam" id="PF01297">
    <property type="entry name" value="ZnuA"/>
    <property type="match status" value="1"/>
</dbReference>
<dbReference type="PANTHER" id="PTHR42953:SF3">
    <property type="entry name" value="HIGH-AFFINITY ZINC UPTAKE SYSTEM PROTEIN ZNUA"/>
    <property type="match status" value="1"/>
</dbReference>
<dbReference type="Proteomes" id="UP000255423">
    <property type="component" value="Unassembled WGS sequence"/>
</dbReference>
<name>A0A380S8Y9_FIBSU</name>